<dbReference type="PANTHER" id="PTHR30600:SF10">
    <property type="entry name" value="BLL6722 PROTEIN"/>
    <property type="match status" value="1"/>
</dbReference>
<feature type="domain" description="Cytochrome c" evidence="8">
    <location>
        <begin position="383"/>
        <end position="488"/>
    </location>
</feature>
<proteinExistence type="predicted"/>
<comment type="subcellular location">
    <subcellularLocation>
        <location evidence="1">Cell envelope</location>
    </subcellularLocation>
</comment>
<evidence type="ECO:0000256" key="3">
    <source>
        <dbReference type="ARBA" id="ARBA00022723"/>
    </source>
</evidence>
<sequence length="598" mass="64921">MSLVSSTVLHRSGAQVSGLLVGLILLATCPAAEPAAPKLATQLRRPIALANDAQGEWLYVANRESGSITSLTAAGKVTSETAVGKQLSDFIPVPGSDLFLATDEQAHQLLVLRMKGDQITVLQRLAVSPYPVGVTVWDDGKQAAVTSLWSRRVSFLALNRNGDKKQEIARITKVLDLPFAPRKLIMLPQQQKLIVADSFSGKLAVIDPKKQTLEAVRQFPGHNIRGLGISPNGEMLLVSHQMLNELAHTIRNDVHWGLLMSNDLRWLKIESVLAGGKETYFGSHMHPLGEAGQGGGDPAGFDIATDGTVAVTMSGAGQIAVGKEEDFSLQRIEVGQRPVAVKIAADGKTALVVDQYADCLVRVDLALQEVTERISLGPTPELTEAQKGEVLFHDSRLAHDRWMSCHSCHADGHANGQMNDNFSDKSFGAPKRVLSLLSQKDTAPYGWNAKAEDLLVQIRNSLENTMQREDEIPADDVKAIAAYVSTLELPPPLDVLRGTTDSAAIARGKLVFENHDCARCHAGPNFTTPKAYDVGLTDKQGNKEFNPPSLRGLSHRGPFFHDNTAATLEDVFLKHQHPAKAVYSAEEIKDLVHYLRSL</sequence>
<dbReference type="GO" id="GO:0046872">
    <property type="term" value="F:metal ion binding"/>
    <property type="evidence" value="ECO:0007669"/>
    <property type="project" value="UniProtKB-KW"/>
</dbReference>
<evidence type="ECO:0000256" key="7">
    <source>
        <dbReference type="PROSITE-ProRule" id="PRU00433"/>
    </source>
</evidence>
<dbReference type="Pfam" id="PF03150">
    <property type="entry name" value="CCP_MauG"/>
    <property type="match status" value="1"/>
</dbReference>
<dbReference type="Proteomes" id="UP000315017">
    <property type="component" value="Chromosome"/>
</dbReference>
<dbReference type="RefSeq" id="WP_145084162.1">
    <property type="nucleotide sequence ID" value="NZ_CP036274.1"/>
</dbReference>
<evidence type="ECO:0000256" key="2">
    <source>
        <dbReference type="ARBA" id="ARBA00022617"/>
    </source>
</evidence>
<keyword evidence="9" id="KW-0575">Peroxidase</keyword>
<keyword evidence="3 7" id="KW-0479">Metal-binding</keyword>
<evidence type="ECO:0000313" key="9">
    <source>
        <dbReference type="EMBL" id="QDU25355.1"/>
    </source>
</evidence>
<dbReference type="SUPFAM" id="SSF50974">
    <property type="entry name" value="Nitrous oxide reductase, N-terminal domain"/>
    <property type="match status" value="1"/>
</dbReference>
<dbReference type="InterPro" id="IPR009056">
    <property type="entry name" value="Cyt_c-like_dom"/>
</dbReference>
<dbReference type="Pfam" id="PF00034">
    <property type="entry name" value="Cytochrom_C"/>
    <property type="match status" value="1"/>
</dbReference>
<dbReference type="Gene3D" id="1.10.760.10">
    <property type="entry name" value="Cytochrome c-like domain"/>
    <property type="match status" value="2"/>
</dbReference>
<dbReference type="InterPro" id="IPR015943">
    <property type="entry name" value="WD40/YVTN_repeat-like_dom_sf"/>
</dbReference>
<dbReference type="EC" id="1.11.1.5" evidence="9"/>
<accession>A0A517Y549</accession>
<reference evidence="9 10" key="1">
    <citation type="submission" date="2019-02" db="EMBL/GenBank/DDBJ databases">
        <title>Deep-cultivation of Planctomycetes and their phenomic and genomic characterization uncovers novel biology.</title>
        <authorList>
            <person name="Wiegand S."/>
            <person name="Jogler M."/>
            <person name="Boedeker C."/>
            <person name="Pinto D."/>
            <person name="Vollmers J."/>
            <person name="Rivas-Marin E."/>
            <person name="Kohn T."/>
            <person name="Peeters S.H."/>
            <person name="Heuer A."/>
            <person name="Rast P."/>
            <person name="Oberbeckmann S."/>
            <person name="Bunk B."/>
            <person name="Jeske O."/>
            <person name="Meyerdierks A."/>
            <person name="Storesund J.E."/>
            <person name="Kallscheuer N."/>
            <person name="Luecker S."/>
            <person name="Lage O.M."/>
            <person name="Pohl T."/>
            <person name="Merkel B.J."/>
            <person name="Hornburger P."/>
            <person name="Mueller R.-W."/>
            <person name="Bruemmer F."/>
            <person name="Labrenz M."/>
            <person name="Spormann A.M."/>
            <person name="Op den Camp H."/>
            <person name="Overmann J."/>
            <person name="Amann R."/>
            <person name="Jetten M.S.M."/>
            <person name="Mascher T."/>
            <person name="Medema M.H."/>
            <person name="Devos D.P."/>
            <person name="Kaster A.-K."/>
            <person name="Ovreas L."/>
            <person name="Rohde M."/>
            <person name="Galperin M.Y."/>
            <person name="Jogler C."/>
        </authorList>
    </citation>
    <scope>NUCLEOTIDE SEQUENCE [LARGE SCALE GENOMIC DNA]</scope>
    <source>
        <strain evidence="9 10">ETA_A8</strain>
    </source>
</reference>
<keyword evidence="10" id="KW-1185">Reference proteome</keyword>
<evidence type="ECO:0000256" key="4">
    <source>
        <dbReference type="ARBA" id="ARBA00022729"/>
    </source>
</evidence>
<dbReference type="KEGG" id="aagg:ETAA8_04210"/>
<dbReference type="GO" id="GO:0020037">
    <property type="term" value="F:heme binding"/>
    <property type="evidence" value="ECO:0007669"/>
    <property type="project" value="InterPro"/>
</dbReference>
<keyword evidence="6 7" id="KW-0408">Iron</keyword>
<evidence type="ECO:0000259" key="8">
    <source>
        <dbReference type="PROSITE" id="PS51007"/>
    </source>
</evidence>
<keyword evidence="4" id="KW-0732">Signal</keyword>
<evidence type="ECO:0000256" key="6">
    <source>
        <dbReference type="ARBA" id="ARBA00023004"/>
    </source>
</evidence>
<dbReference type="Gene3D" id="2.130.10.10">
    <property type="entry name" value="YVTN repeat-like/Quinoprotein amine dehydrogenase"/>
    <property type="match status" value="1"/>
</dbReference>
<dbReference type="GO" id="GO:0009055">
    <property type="term" value="F:electron transfer activity"/>
    <property type="evidence" value="ECO:0007669"/>
    <property type="project" value="InterPro"/>
</dbReference>
<name>A0A517Y549_9BACT</name>
<dbReference type="OrthoDB" id="9772811at2"/>
<evidence type="ECO:0000256" key="5">
    <source>
        <dbReference type="ARBA" id="ARBA00023002"/>
    </source>
</evidence>
<dbReference type="SUPFAM" id="SSF46626">
    <property type="entry name" value="Cytochrome c"/>
    <property type="match status" value="2"/>
</dbReference>
<dbReference type="InterPro" id="IPR051395">
    <property type="entry name" value="Cytochrome_c_Peroxidase/MauG"/>
</dbReference>
<gene>
    <name evidence="9" type="primary">ccp_1</name>
    <name evidence="9" type="ORF">ETAA8_04210</name>
</gene>
<dbReference type="EMBL" id="CP036274">
    <property type="protein sequence ID" value="QDU25355.1"/>
    <property type="molecule type" value="Genomic_DNA"/>
</dbReference>
<keyword evidence="2 7" id="KW-0349">Heme</keyword>
<dbReference type="InterPro" id="IPR036909">
    <property type="entry name" value="Cyt_c-like_dom_sf"/>
</dbReference>
<feature type="domain" description="Cytochrome c" evidence="8">
    <location>
        <begin position="503"/>
        <end position="598"/>
    </location>
</feature>
<protein>
    <submittedName>
        <fullName evidence="9">Cytochrome c551 peroxidase</fullName>
        <ecNumber evidence="9">1.11.1.5</ecNumber>
    </submittedName>
</protein>
<dbReference type="AlphaFoldDB" id="A0A517Y549"/>
<dbReference type="GO" id="GO:0030313">
    <property type="term" value="C:cell envelope"/>
    <property type="evidence" value="ECO:0007669"/>
    <property type="project" value="UniProtKB-SubCell"/>
</dbReference>
<dbReference type="PANTHER" id="PTHR30600">
    <property type="entry name" value="CYTOCHROME C PEROXIDASE-RELATED"/>
    <property type="match status" value="1"/>
</dbReference>
<dbReference type="PROSITE" id="PS51007">
    <property type="entry name" value="CYTC"/>
    <property type="match status" value="2"/>
</dbReference>
<dbReference type="GO" id="GO:0004130">
    <property type="term" value="F:cytochrome-c peroxidase activity"/>
    <property type="evidence" value="ECO:0007669"/>
    <property type="project" value="UniProtKB-EC"/>
</dbReference>
<organism evidence="9 10">
    <name type="scientific">Anatilimnocola aggregata</name>
    <dbReference type="NCBI Taxonomy" id="2528021"/>
    <lineage>
        <taxon>Bacteria</taxon>
        <taxon>Pseudomonadati</taxon>
        <taxon>Planctomycetota</taxon>
        <taxon>Planctomycetia</taxon>
        <taxon>Pirellulales</taxon>
        <taxon>Pirellulaceae</taxon>
        <taxon>Anatilimnocola</taxon>
    </lineage>
</organism>
<keyword evidence="5 9" id="KW-0560">Oxidoreductase</keyword>
<evidence type="ECO:0000313" key="10">
    <source>
        <dbReference type="Proteomes" id="UP000315017"/>
    </source>
</evidence>
<dbReference type="InterPro" id="IPR004852">
    <property type="entry name" value="Di-haem_cyt_c_peroxidsae"/>
</dbReference>
<evidence type="ECO:0000256" key="1">
    <source>
        <dbReference type="ARBA" id="ARBA00004196"/>
    </source>
</evidence>
<dbReference type="InterPro" id="IPR011045">
    <property type="entry name" value="N2O_reductase_N"/>
</dbReference>